<dbReference type="SUPFAM" id="SSF51735">
    <property type="entry name" value="NAD(P)-binding Rossmann-fold domains"/>
    <property type="match status" value="1"/>
</dbReference>
<dbReference type="PANTHER" id="PTHR43377">
    <property type="entry name" value="BILIVERDIN REDUCTASE A"/>
    <property type="match status" value="1"/>
</dbReference>
<dbReference type="AlphaFoldDB" id="A0AAD6HBL5"/>
<protein>
    <recommendedName>
        <fullName evidence="1">Gfo/Idh/MocA-like oxidoreductase C-terminal domain-containing protein</fullName>
    </recommendedName>
</protein>
<keyword evidence="3" id="KW-1185">Reference proteome</keyword>
<dbReference type="InterPro" id="IPR004104">
    <property type="entry name" value="Gfo/Idh/MocA-like_OxRdtase_C"/>
</dbReference>
<evidence type="ECO:0000313" key="2">
    <source>
        <dbReference type="EMBL" id="KAJ5703888.1"/>
    </source>
</evidence>
<dbReference type="InterPro" id="IPR036291">
    <property type="entry name" value="NAD(P)-bd_dom_sf"/>
</dbReference>
<accession>A0AAD6HBL5</accession>
<dbReference type="Gene3D" id="3.30.360.10">
    <property type="entry name" value="Dihydrodipicolinate Reductase, domain 2"/>
    <property type="match status" value="1"/>
</dbReference>
<dbReference type="InterPro" id="IPR051450">
    <property type="entry name" value="Gfo/Idh/MocA_Oxidoreductases"/>
</dbReference>
<dbReference type="EMBL" id="JAQJAN010000020">
    <property type="protein sequence ID" value="KAJ5703888.1"/>
    <property type="molecule type" value="Genomic_DNA"/>
</dbReference>
<dbReference type="PANTHER" id="PTHR43377:SF1">
    <property type="entry name" value="BILIVERDIN REDUCTASE A"/>
    <property type="match status" value="1"/>
</dbReference>
<dbReference type="Gene3D" id="3.40.50.720">
    <property type="entry name" value="NAD(P)-binding Rossmann-like Domain"/>
    <property type="match status" value="1"/>
</dbReference>
<gene>
    <name evidence="2" type="ORF">N7493_011026</name>
</gene>
<reference evidence="2" key="2">
    <citation type="submission" date="2023-01" db="EMBL/GenBank/DDBJ databases">
        <authorList>
            <person name="Petersen C."/>
        </authorList>
    </citation>
    <scope>NUCLEOTIDE SEQUENCE</scope>
    <source>
        <strain evidence="2">IBT 17514</strain>
    </source>
</reference>
<dbReference type="Pfam" id="PF02894">
    <property type="entry name" value="GFO_IDH_MocA_C"/>
    <property type="match status" value="1"/>
</dbReference>
<reference evidence="2" key="1">
    <citation type="journal article" date="2023" name="IMA Fungus">
        <title>Comparative genomic study of the Penicillium genus elucidates a diverse pangenome and 15 lateral gene transfer events.</title>
        <authorList>
            <person name="Petersen C."/>
            <person name="Sorensen T."/>
            <person name="Nielsen M.R."/>
            <person name="Sondergaard T.E."/>
            <person name="Sorensen J.L."/>
            <person name="Fitzpatrick D.A."/>
            <person name="Frisvad J.C."/>
            <person name="Nielsen K.L."/>
        </authorList>
    </citation>
    <scope>NUCLEOTIDE SEQUENCE</scope>
    <source>
        <strain evidence="2">IBT 17514</strain>
    </source>
</reference>
<name>A0AAD6HBL5_9EURO</name>
<organism evidence="2 3">
    <name type="scientific">Penicillium malachiteum</name>
    <dbReference type="NCBI Taxonomy" id="1324776"/>
    <lineage>
        <taxon>Eukaryota</taxon>
        <taxon>Fungi</taxon>
        <taxon>Dikarya</taxon>
        <taxon>Ascomycota</taxon>
        <taxon>Pezizomycotina</taxon>
        <taxon>Eurotiomycetes</taxon>
        <taxon>Eurotiomycetidae</taxon>
        <taxon>Eurotiales</taxon>
        <taxon>Aspergillaceae</taxon>
        <taxon>Penicillium</taxon>
    </lineage>
</organism>
<dbReference type="SUPFAM" id="SSF55347">
    <property type="entry name" value="Glyceraldehyde-3-phosphate dehydrogenase-like, C-terminal domain"/>
    <property type="match status" value="1"/>
</dbReference>
<evidence type="ECO:0000313" key="3">
    <source>
        <dbReference type="Proteomes" id="UP001215712"/>
    </source>
</evidence>
<evidence type="ECO:0000259" key="1">
    <source>
        <dbReference type="Pfam" id="PF02894"/>
    </source>
</evidence>
<dbReference type="Proteomes" id="UP001215712">
    <property type="component" value="Unassembled WGS sequence"/>
</dbReference>
<sequence length="368" mass="41748">MATKVVLLGTSHPHIFHRFQYLKEHDVTVLGYYDSDPEVSQQMLEHINYTRYTEPERLLELDFNIALIHGRDHENPYFIRLAIQYGAKGIFVEKPGAAKPEDFEGIPSELQEKGIVFEIGWELHYLETVCFARNLLRDGILGHITEARFHGGCPGGAGAEPWQSSKYNIGGFFYSLGGHVVEVVADLFGLPNQVVSSIRKLPAQKPHTGFSWVAGLFESRELNPQKAIGTLVHEDLASAILEYDNMNVHLDFTAWEPSGYLQDWTMDLYGVEGALHMNFDTPGGHLLLKDAKEGWRAGRNEIFPESTYQKGEMLKSAFHQQMVLFFQRVQNPNGDMARCDETMTHKLLVLFDALYSSARSRSWVTIKE</sequence>
<comment type="caution">
    <text evidence="2">The sequence shown here is derived from an EMBL/GenBank/DDBJ whole genome shotgun (WGS) entry which is preliminary data.</text>
</comment>
<feature type="domain" description="Gfo/Idh/MocA-like oxidoreductase C-terminal" evidence="1">
    <location>
        <begin position="134"/>
        <end position="366"/>
    </location>
</feature>
<proteinExistence type="predicted"/>